<name>A0A0F9DCI2_9ZZZZ</name>
<gene>
    <name evidence="3" type="ORF">LCGC14_2215300</name>
</gene>
<dbReference type="EMBL" id="LAZR01029487">
    <property type="protein sequence ID" value="KKL59443.1"/>
    <property type="molecule type" value="Genomic_DNA"/>
</dbReference>
<dbReference type="InterPro" id="IPR044925">
    <property type="entry name" value="His-Me_finger_sf"/>
</dbReference>
<dbReference type="Pfam" id="PF13392">
    <property type="entry name" value="HNH_3"/>
    <property type="match status" value="1"/>
</dbReference>
<organism evidence="3">
    <name type="scientific">marine sediment metagenome</name>
    <dbReference type="NCBI Taxonomy" id="412755"/>
    <lineage>
        <taxon>unclassified sequences</taxon>
        <taxon>metagenomes</taxon>
        <taxon>ecological metagenomes</taxon>
    </lineage>
</organism>
<accession>A0A0F9DCI2</accession>
<dbReference type="AlphaFoldDB" id="A0A0F9DCI2"/>
<evidence type="ECO:0000313" key="3">
    <source>
        <dbReference type="EMBL" id="KKL59443.1"/>
    </source>
</evidence>
<protein>
    <recommendedName>
        <fullName evidence="2">HNH nuclease domain-containing protein</fullName>
    </recommendedName>
</protein>
<feature type="region of interest" description="Disordered" evidence="1">
    <location>
        <begin position="12"/>
        <end position="48"/>
    </location>
</feature>
<comment type="caution">
    <text evidence="3">The sequence shown here is derived from an EMBL/GenBank/DDBJ whole genome shotgun (WGS) entry which is preliminary data.</text>
</comment>
<dbReference type="SUPFAM" id="SSF54060">
    <property type="entry name" value="His-Me finger endonucleases"/>
    <property type="match status" value="1"/>
</dbReference>
<feature type="compositionally biased region" description="Basic and acidic residues" evidence="1">
    <location>
        <begin position="18"/>
        <end position="31"/>
    </location>
</feature>
<sequence length="148" mass="17607">MGFRILTKKRTSWNKGIPRSEETKRKISESLKRKRMGNNNSNWKGGRKQRSDGYWLILKPEHPNANRQGYVREHRLVAEEIVGRYLTKEERVHHINLNKTDNRPENLYVFKNNSKHQKVKRSLNKVMGLLINKGIIKFNKETGEYYES</sequence>
<proteinExistence type="predicted"/>
<evidence type="ECO:0000256" key="1">
    <source>
        <dbReference type="SAM" id="MobiDB-lite"/>
    </source>
</evidence>
<dbReference type="InterPro" id="IPR003615">
    <property type="entry name" value="HNH_nuc"/>
</dbReference>
<feature type="domain" description="HNH nuclease" evidence="2">
    <location>
        <begin position="74"/>
        <end position="113"/>
    </location>
</feature>
<dbReference type="Gene3D" id="3.90.75.20">
    <property type="match status" value="1"/>
</dbReference>
<reference evidence="3" key="1">
    <citation type="journal article" date="2015" name="Nature">
        <title>Complex archaea that bridge the gap between prokaryotes and eukaryotes.</title>
        <authorList>
            <person name="Spang A."/>
            <person name="Saw J.H."/>
            <person name="Jorgensen S.L."/>
            <person name="Zaremba-Niedzwiedzka K."/>
            <person name="Martijn J."/>
            <person name="Lind A.E."/>
            <person name="van Eijk R."/>
            <person name="Schleper C."/>
            <person name="Guy L."/>
            <person name="Ettema T.J."/>
        </authorList>
    </citation>
    <scope>NUCLEOTIDE SEQUENCE</scope>
</reference>
<evidence type="ECO:0000259" key="2">
    <source>
        <dbReference type="Pfam" id="PF13392"/>
    </source>
</evidence>